<dbReference type="Gene3D" id="1.20.1270.60">
    <property type="entry name" value="Arfaptin homology (AH) domain/BAR domain"/>
    <property type="match status" value="1"/>
</dbReference>
<dbReference type="InterPro" id="IPR027267">
    <property type="entry name" value="AH/BAR_dom_sf"/>
</dbReference>
<feature type="region of interest" description="Disordered" evidence="1">
    <location>
        <begin position="1037"/>
        <end position="1057"/>
    </location>
</feature>
<reference evidence="5" key="1">
    <citation type="submission" date="2025-08" db="UniProtKB">
        <authorList>
            <consortium name="RefSeq"/>
        </authorList>
    </citation>
    <scope>IDENTIFICATION</scope>
</reference>
<feature type="compositionally biased region" description="Low complexity" evidence="1">
    <location>
        <begin position="358"/>
        <end position="370"/>
    </location>
</feature>
<feature type="compositionally biased region" description="Low complexity" evidence="1">
    <location>
        <begin position="433"/>
        <end position="466"/>
    </location>
</feature>
<evidence type="ECO:0000313" key="4">
    <source>
        <dbReference type="Proteomes" id="UP000504606"/>
    </source>
</evidence>
<evidence type="ECO:0000256" key="1">
    <source>
        <dbReference type="SAM" id="MobiDB-lite"/>
    </source>
</evidence>
<feature type="domain" description="IMD" evidence="3">
    <location>
        <begin position="1"/>
        <end position="251"/>
    </location>
</feature>
<organism evidence="4 5">
    <name type="scientific">Frankliniella occidentalis</name>
    <name type="common">Western flower thrips</name>
    <name type="synonym">Euthrips occidentalis</name>
    <dbReference type="NCBI Taxonomy" id="133901"/>
    <lineage>
        <taxon>Eukaryota</taxon>
        <taxon>Metazoa</taxon>
        <taxon>Ecdysozoa</taxon>
        <taxon>Arthropoda</taxon>
        <taxon>Hexapoda</taxon>
        <taxon>Insecta</taxon>
        <taxon>Pterygota</taxon>
        <taxon>Neoptera</taxon>
        <taxon>Paraneoptera</taxon>
        <taxon>Thysanoptera</taxon>
        <taxon>Terebrantia</taxon>
        <taxon>Thripoidea</taxon>
        <taxon>Thripidae</taxon>
        <taxon>Frankliniella</taxon>
    </lineage>
</organism>
<feature type="region of interest" description="Disordered" evidence="1">
    <location>
        <begin position="623"/>
        <end position="772"/>
    </location>
</feature>
<feature type="compositionally biased region" description="Basic residues" evidence="1">
    <location>
        <begin position="289"/>
        <end position="300"/>
    </location>
</feature>
<dbReference type="GO" id="GO:0009898">
    <property type="term" value="C:cytoplasmic side of plasma membrane"/>
    <property type="evidence" value="ECO:0007669"/>
    <property type="project" value="TreeGrafter"/>
</dbReference>
<feature type="compositionally biased region" description="Polar residues" evidence="1">
    <location>
        <begin position="986"/>
        <end position="995"/>
    </location>
</feature>
<dbReference type="Proteomes" id="UP000504606">
    <property type="component" value="Unplaced"/>
</dbReference>
<feature type="compositionally biased region" description="Polar residues" evidence="1">
    <location>
        <begin position="517"/>
        <end position="530"/>
    </location>
</feature>
<feature type="compositionally biased region" description="Polar residues" evidence="1">
    <location>
        <begin position="302"/>
        <end position="317"/>
    </location>
</feature>
<dbReference type="SUPFAM" id="SSF103657">
    <property type="entry name" value="BAR/IMD domain-like"/>
    <property type="match status" value="1"/>
</dbReference>
<dbReference type="RefSeq" id="XP_052123701.1">
    <property type="nucleotide sequence ID" value="XM_052267741.1"/>
</dbReference>
<feature type="region of interest" description="Disordered" evidence="1">
    <location>
        <begin position="517"/>
        <end position="593"/>
    </location>
</feature>
<gene>
    <name evidence="5" type="primary">LOC113205979</name>
</gene>
<dbReference type="GO" id="GO:0003779">
    <property type="term" value="F:actin binding"/>
    <property type="evidence" value="ECO:0007669"/>
    <property type="project" value="InterPro"/>
</dbReference>
<evidence type="ECO:0000259" key="2">
    <source>
        <dbReference type="PROSITE" id="PS51082"/>
    </source>
</evidence>
<feature type="region of interest" description="Disordered" evidence="1">
    <location>
        <begin position="956"/>
        <end position="1013"/>
    </location>
</feature>
<dbReference type="InterPro" id="IPR013606">
    <property type="entry name" value="I-BAR_dom"/>
</dbReference>
<proteinExistence type="predicted"/>
<feature type="compositionally biased region" description="Low complexity" evidence="1">
    <location>
        <begin position="651"/>
        <end position="664"/>
    </location>
</feature>
<dbReference type="PROSITE" id="PS51082">
    <property type="entry name" value="WH2"/>
    <property type="match status" value="1"/>
</dbReference>
<feature type="region of interest" description="Disordered" evidence="1">
    <location>
        <begin position="251"/>
        <end position="317"/>
    </location>
</feature>
<feature type="compositionally biased region" description="Low complexity" evidence="1">
    <location>
        <begin position="996"/>
        <end position="1008"/>
    </location>
</feature>
<evidence type="ECO:0000259" key="3">
    <source>
        <dbReference type="PROSITE" id="PS51338"/>
    </source>
</evidence>
<feature type="compositionally biased region" description="Pro residues" evidence="1">
    <location>
        <begin position="719"/>
        <end position="733"/>
    </location>
</feature>
<accession>A0A9C6TWL4</accession>
<feature type="compositionally biased region" description="Basic and acidic residues" evidence="1">
    <location>
        <begin position="638"/>
        <end position="650"/>
    </location>
</feature>
<dbReference type="OrthoDB" id="10061327at2759"/>
<dbReference type="PROSITE" id="PS51338">
    <property type="entry name" value="IMD"/>
    <property type="match status" value="1"/>
</dbReference>
<dbReference type="GO" id="GO:0005543">
    <property type="term" value="F:phospholipid binding"/>
    <property type="evidence" value="ECO:0007669"/>
    <property type="project" value="TreeGrafter"/>
</dbReference>
<dbReference type="AlphaFoldDB" id="A0A9C6TWL4"/>
<protein>
    <submittedName>
        <fullName evidence="5">Protein MTSS 1</fullName>
    </submittedName>
</protein>
<dbReference type="GO" id="GO:0015629">
    <property type="term" value="C:actin cytoskeleton"/>
    <property type="evidence" value="ECO:0007669"/>
    <property type="project" value="TreeGrafter"/>
</dbReference>
<dbReference type="PANTHER" id="PTHR15708:SF4">
    <property type="entry name" value="FI21477P1-RELATED"/>
    <property type="match status" value="1"/>
</dbReference>
<name>A0A9C6TWL4_FRAOC</name>
<keyword evidence="4" id="KW-1185">Reference proteome</keyword>
<feature type="region of interest" description="Disordered" evidence="1">
    <location>
        <begin position="349"/>
        <end position="381"/>
    </location>
</feature>
<feature type="region of interest" description="Disordered" evidence="1">
    <location>
        <begin position="431"/>
        <end position="475"/>
    </location>
</feature>
<dbReference type="InterPro" id="IPR003124">
    <property type="entry name" value="WH2_dom"/>
</dbReference>
<dbReference type="GO" id="GO:0030031">
    <property type="term" value="P:cell projection assembly"/>
    <property type="evidence" value="ECO:0007669"/>
    <property type="project" value="TreeGrafter"/>
</dbReference>
<feature type="region of interest" description="Disordered" evidence="1">
    <location>
        <begin position="900"/>
        <end position="937"/>
    </location>
</feature>
<feature type="domain" description="WH2" evidence="2">
    <location>
        <begin position="1028"/>
        <end position="1045"/>
    </location>
</feature>
<dbReference type="GO" id="GO:0007009">
    <property type="term" value="P:plasma membrane organization"/>
    <property type="evidence" value="ECO:0007669"/>
    <property type="project" value="InterPro"/>
</dbReference>
<dbReference type="KEGG" id="foc:113205979"/>
<feature type="compositionally biased region" description="Basic and acidic residues" evidence="1">
    <location>
        <begin position="756"/>
        <end position="766"/>
    </location>
</feature>
<evidence type="ECO:0000313" key="5">
    <source>
        <dbReference type="RefSeq" id="XP_052123701.1"/>
    </source>
</evidence>
<dbReference type="InterPro" id="IPR030127">
    <property type="entry name" value="MTSS1/MTSS2"/>
</dbReference>
<sequence>MEVSLERECSALGGLFHQIILDMKNGTPLWEDFVAKATKLHTCLRATLQAIAAYLDAFQKIADAATNARGATKEIGTALTRICLRHKAVEARMKTFSTAIMDCLVIPLQEKLEDWKKTVINLDKDHAKEYKRAKSELKKRSTDTLRLQKKARKGCGGDLAKRVESCLADVTERRHLLEHAEKQAVRAALIEERARFCTFATFLKPVVNEEVAMLSEMGHLQEVVDVLDKHTSDPLTLPPASEQVIADLKGSESSWTFQTPPSSPSSLGSRKSSMCSISSLNSSSSGSTKSHHSPSHHYWHRSLSQRPLPSGRSSTLRSSVLGGTLHLSSVSSQDSGFTSQDGLQLARSNQASNMSEHSGGSSNGSTPTTPHALLPNQNNTATWPNLQETLQFERAASAILNERPHTISSAYERGHQRPPLTVYTFHAPENNLSHSQPVSPVSGSVSGSGSASGSAESSGATAGSPATPVAHSSPQPIYATRNECGIAQPIYATRSECGTASPQPIYASRSEIVNSQPIYGSRSDCSSGSPQPIYAALNDPNGISPLPSPKPQPIYARPPVIPQRHSSLERPSVPAKTSGSAGCVPNALSSNPHTQHLRAENQIPTYVNMHELASMAASKAQEMTYLPPPPPEMVSNDTPDKVDGPERDGSTSESSLESSSGYGSQTAIAMTDDGNHLEGYAMGRGGTLLRRGSNQGPKPPPPTRRTSSISTAGLTSQGAPPPAAPAPAPPAQPPQHIAKAGSMENLPPPPAYLLDPENHDDHHNLDDGLLPHGTVRKVASELKEKLGNNPANSTAFNSVIAQNAKLMASIKKQSSNPNMKNVKLSAAGVVGQPQQQRTSSLGRMTAVEALRAGAGGCFTGPELMRTSASGISIPVAQPNKTAESDGLPSVADAVRTLTELKHQPASPVSVRRTHSLRSQSAERKAGEGQPAAGGGGGGVGGVGSNFIAALSAKLGPTLSPRHSRRHSEDLQPLGGATGSPRMGQSFRESLTARLSHQQQAQHQQQQQQKASRVRQWINMRTAPDPATCHDSLMDQIKRGKPLKKTGGVNDRSAPRIL</sequence>
<dbReference type="PANTHER" id="PTHR15708">
    <property type="entry name" value="ACTIN BUNDLING/MISSING IN METASTASIS-RELATED"/>
    <property type="match status" value="1"/>
</dbReference>
<dbReference type="Pfam" id="PF08397">
    <property type="entry name" value="IMD"/>
    <property type="match status" value="1"/>
</dbReference>
<feature type="compositionally biased region" description="Low complexity" evidence="1">
    <location>
        <begin position="264"/>
        <end position="288"/>
    </location>
</feature>
<dbReference type="GeneID" id="113205979"/>